<proteinExistence type="predicted"/>
<dbReference type="PANTHER" id="PTHR31956:SF1">
    <property type="entry name" value="NON-SPECIFIC PHOSPHOLIPASE C1"/>
    <property type="match status" value="1"/>
</dbReference>
<dbReference type="GO" id="GO:0042578">
    <property type="term" value="F:phosphoric ester hydrolase activity"/>
    <property type="evidence" value="ECO:0007669"/>
    <property type="project" value="UniProtKB-ARBA"/>
</dbReference>
<protein>
    <submittedName>
        <fullName evidence="2">Phosphoesterase</fullName>
    </submittedName>
</protein>
<dbReference type="InterPro" id="IPR007312">
    <property type="entry name" value="Phosphoesterase"/>
</dbReference>
<evidence type="ECO:0000256" key="1">
    <source>
        <dbReference type="ARBA" id="ARBA00022801"/>
    </source>
</evidence>
<dbReference type="Gene3D" id="3.40.720.10">
    <property type="entry name" value="Alkaline Phosphatase, subunit A"/>
    <property type="match status" value="2"/>
</dbReference>
<reference evidence="2 3" key="1">
    <citation type="submission" date="2019-12" db="EMBL/GenBank/DDBJ databases">
        <title>Whole-genome sequencing of Allorhizobium vitis.</title>
        <authorList>
            <person name="Gan H.M."/>
            <person name="Szegedi E."/>
            <person name="Burr T."/>
            <person name="Savka M.A."/>
        </authorList>
    </citation>
    <scope>NUCLEOTIDE SEQUENCE [LARGE SCALE GENOMIC DNA]</scope>
    <source>
        <strain evidence="2 3">CG516</strain>
    </source>
</reference>
<dbReference type="Proteomes" id="UP000477951">
    <property type="component" value="Unassembled WGS sequence"/>
</dbReference>
<dbReference type="AlphaFoldDB" id="A0A6L6VJJ6"/>
<evidence type="ECO:0000313" key="2">
    <source>
        <dbReference type="EMBL" id="MUZ75970.1"/>
    </source>
</evidence>
<dbReference type="Pfam" id="PF04185">
    <property type="entry name" value="Phosphoesterase"/>
    <property type="match status" value="1"/>
</dbReference>
<dbReference type="InterPro" id="IPR017850">
    <property type="entry name" value="Alkaline_phosphatase_core_sf"/>
</dbReference>
<accession>A0A6L6VJJ6</accession>
<dbReference type="PANTHER" id="PTHR31956">
    <property type="entry name" value="NON-SPECIFIC PHOSPHOLIPASE C4-RELATED"/>
    <property type="match status" value="1"/>
</dbReference>
<dbReference type="GO" id="GO:0009395">
    <property type="term" value="P:phospholipid catabolic process"/>
    <property type="evidence" value="ECO:0007669"/>
    <property type="project" value="TreeGrafter"/>
</dbReference>
<gene>
    <name evidence="2" type="ORF">GOZ90_25265</name>
</gene>
<comment type="caution">
    <text evidence="2">The sequence shown here is derived from an EMBL/GenBank/DDBJ whole genome shotgun (WGS) entry which is preliminary data.</text>
</comment>
<keyword evidence="1" id="KW-0378">Hydrolase</keyword>
<evidence type="ECO:0000313" key="3">
    <source>
        <dbReference type="Proteomes" id="UP000477951"/>
    </source>
</evidence>
<name>A0A6L6VJJ6_AGRVI</name>
<sequence length="653" mass="69659">MDMSTQQYANISITNNTGQDADIVLFHQNSSNGIQRGNWSVGVGETAGPLKVLFETGIGTEGILDYWSVMLFVRSGPQAGLYVSSGSVTDPYWKECQLQHADASQSITLSVDTSTFNVALKSGGCTNGMTRLTPAVAKPISHVFVVMLENHSFDNMLAMSGIPGITAATAANYNEYSGNTYHVQSGAPLSMPTDPGHEFNDVVTQLAGPSATFQSGQPYPAIDNSGFAASYATSTTEDPHIPPAANQIQYIMNAFDTPTQLPVLGWLASQFGVCDHWYSSLPGPTWPNRFFLHGASSSGFDDSPSSAQMAGWELPGFGFKYPNGSIYQRLASQEIPYRFYRDANSSHLSLYSDDPAAGSILGSVPQVSSLSGVTLGDFNSLQNFAADLQGPYPYPYTFIEPHYGDITGGTYQGGSSQHPMDDPYGGEHLLAAVYSAIRNSPYWDTSLLVVIYDEHGGYYDSVSPANGTATAPGDNPDYGYNTHGFDFTTLGVRVPAVLVSPLIPQGTVDHNTYDHSSVPKLLEDLWGLAPLTNRDAAANSPLGNISLTSARTLQAPPAPIPSASSIGQVRTVAERATTLGQNLPERGNLAGTVATLRKADAELSDQSPTAIAAIQAKTAVIRTRGDAEAYAAEVLAKLDAAQAQRRIIRRGRH</sequence>
<organism evidence="2 3">
    <name type="scientific">Agrobacterium vitis</name>
    <name type="common">Rhizobium vitis</name>
    <dbReference type="NCBI Taxonomy" id="373"/>
    <lineage>
        <taxon>Bacteria</taxon>
        <taxon>Pseudomonadati</taxon>
        <taxon>Pseudomonadota</taxon>
        <taxon>Alphaproteobacteria</taxon>
        <taxon>Hyphomicrobiales</taxon>
        <taxon>Rhizobiaceae</taxon>
        <taxon>Rhizobium/Agrobacterium group</taxon>
        <taxon>Agrobacterium</taxon>
    </lineage>
</organism>
<dbReference type="Gene3D" id="2.60.40.3820">
    <property type="match status" value="1"/>
</dbReference>
<dbReference type="EMBL" id="WPHR01000042">
    <property type="protein sequence ID" value="MUZ75970.1"/>
    <property type="molecule type" value="Genomic_DNA"/>
</dbReference>